<reference evidence="5 6" key="1">
    <citation type="journal article" date="2015" name="Nature">
        <title>rRNA introns, odd ribosomes, and small enigmatic genomes across a large radiation of phyla.</title>
        <authorList>
            <person name="Brown C.T."/>
            <person name="Hug L.A."/>
            <person name="Thomas B.C."/>
            <person name="Sharon I."/>
            <person name="Castelle C.J."/>
            <person name="Singh A."/>
            <person name="Wilkins M.J."/>
            <person name="Williams K.H."/>
            <person name="Banfield J.F."/>
        </authorList>
    </citation>
    <scope>NUCLEOTIDE SEQUENCE [LARGE SCALE GENOMIC DNA]</scope>
</reference>
<dbReference type="EMBL" id="LCBL01000005">
    <property type="protein sequence ID" value="KKS08707.1"/>
    <property type="molecule type" value="Genomic_DNA"/>
</dbReference>
<name>A0A0G0W9H3_UNCC2</name>
<evidence type="ECO:0000313" key="6">
    <source>
        <dbReference type="Proteomes" id="UP000033869"/>
    </source>
</evidence>
<evidence type="ECO:0000313" key="5">
    <source>
        <dbReference type="EMBL" id="KKS08707.1"/>
    </source>
</evidence>
<comment type="similarity">
    <text evidence="1">Belongs to the CapA family.</text>
</comment>
<protein>
    <recommendedName>
        <fullName evidence="4">Capsule synthesis protein CapA domain-containing protein</fullName>
    </recommendedName>
</protein>
<keyword evidence="3" id="KW-0472">Membrane</keyword>
<feature type="domain" description="Capsule synthesis protein CapA" evidence="4">
    <location>
        <begin position="174"/>
        <end position="421"/>
    </location>
</feature>
<dbReference type="CDD" id="cd07381">
    <property type="entry name" value="MPP_CapA"/>
    <property type="match status" value="1"/>
</dbReference>
<evidence type="ECO:0000256" key="2">
    <source>
        <dbReference type="SAM" id="Coils"/>
    </source>
</evidence>
<feature type="coiled-coil region" evidence="2">
    <location>
        <begin position="334"/>
        <end position="361"/>
    </location>
</feature>
<gene>
    <name evidence="5" type="ORF">UU65_C0005G0018</name>
</gene>
<dbReference type="PANTHER" id="PTHR33393">
    <property type="entry name" value="POLYGLUTAMINE SYNTHESIS ACCESSORY PROTEIN RV0574C-RELATED"/>
    <property type="match status" value="1"/>
</dbReference>
<dbReference type="SMART" id="SM00854">
    <property type="entry name" value="PGA_cap"/>
    <property type="match status" value="1"/>
</dbReference>
<sequence>MVQKKSKLKKIIIPIIAAVFIGFFAVIGLKTAGQFKNVSLNRGVDTNIAPTPKPEIKIKRAYVVAAYLANEKDDITKEELSALAKDGKLIATDNDKEDVARILKSEFQTTSPSVSQIKLTKDQLAILRLESLNPAFKVLTVDKKSVWEDDGYSLVAEVTKKGQEQSFDKSKLIKMTSVGDVILGRTVYKKMVDKGFLSPFENVANRLADADLTFGNLETPLSDAIKPPTEGMSFLVPKKAIEGILASGFDVLALANNHSTNFGEKTFKDTLDLLEENKIEYVGGGRSEVDAKSYKTINVKGKKFAFLNTNSIVGDLAAKGDSAGVWHINLEPWGKIDQKQVDELLEKLREAKKEADFAVVMVHWSKEYTHDPNNEMKNLAHQLIDNGADLIVGTHPHWTQGIEVYKDKFIAYSLGNFVFDQDWSKETKQGLIMDTIFYKDKLLNVSLAPVLIEDFHKPRILDKKEGKVIMDAVWESSKKISKEF</sequence>
<proteinExistence type="inferred from homology"/>
<evidence type="ECO:0000256" key="1">
    <source>
        <dbReference type="ARBA" id="ARBA00005662"/>
    </source>
</evidence>
<keyword evidence="2" id="KW-0175">Coiled coil</keyword>
<evidence type="ECO:0000256" key="3">
    <source>
        <dbReference type="SAM" id="Phobius"/>
    </source>
</evidence>
<organism evidence="5 6">
    <name type="scientific">candidate division CPR2 bacterium GW2011_GWC1_41_48</name>
    <dbReference type="NCBI Taxonomy" id="1618344"/>
    <lineage>
        <taxon>Bacteria</taxon>
        <taxon>Bacteria division CPR2</taxon>
    </lineage>
</organism>
<dbReference type="Pfam" id="PF09587">
    <property type="entry name" value="PGA_cap"/>
    <property type="match status" value="1"/>
</dbReference>
<dbReference type="AlphaFoldDB" id="A0A0G0W9H3"/>
<dbReference type="InterPro" id="IPR029052">
    <property type="entry name" value="Metallo-depent_PP-like"/>
</dbReference>
<dbReference type="Proteomes" id="UP000033869">
    <property type="component" value="Unassembled WGS sequence"/>
</dbReference>
<feature type="transmembrane region" description="Helical" evidence="3">
    <location>
        <begin position="12"/>
        <end position="29"/>
    </location>
</feature>
<comment type="caution">
    <text evidence="5">The sequence shown here is derived from an EMBL/GenBank/DDBJ whole genome shotgun (WGS) entry which is preliminary data.</text>
</comment>
<accession>A0A0G0W9H3</accession>
<dbReference type="PANTHER" id="PTHR33393:SF13">
    <property type="entry name" value="PGA BIOSYNTHESIS PROTEIN CAPA"/>
    <property type="match status" value="1"/>
</dbReference>
<dbReference type="InterPro" id="IPR052169">
    <property type="entry name" value="CW_Biosynth-Accessory"/>
</dbReference>
<evidence type="ECO:0000259" key="4">
    <source>
        <dbReference type="SMART" id="SM00854"/>
    </source>
</evidence>
<dbReference type="SUPFAM" id="SSF56300">
    <property type="entry name" value="Metallo-dependent phosphatases"/>
    <property type="match status" value="1"/>
</dbReference>
<keyword evidence="3" id="KW-0812">Transmembrane</keyword>
<dbReference type="Gene3D" id="3.60.21.10">
    <property type="match status" value="1"/>
</dbReference>
<dbReference type="InterPro" id="IPR019079">
    <property type="entry name" value="Capsule_synth_CapA"/>
</dbReference>
<keyword evidence="3" id="KW-1133">Transmembrane helix</keyword>